<dbReference type="AlphaFoldDB" id="A0A0F9N521"/>
<feature type="compositionally biased region" description="Basic and acidic residues" evidence="4">
    <location>
        <begin position="968"/>
        <end position="977"/>
    </location>
</feature>
<sequence length="977" mass="113070">MTLTKNLIFVRVNEDETPPTLAQINKIERAKRQFHVGREEDSVERLWGNSKNPLFEVYEDEKKEALAQINKAEYIELAKKNFKEYLKFEKNYKDYLVKPFSIDPVVEKILAERKIFYDKALGDDKVVLASWARYIRGGRVIVCFDDKAKTKSPLTFTAISEEELKKYNTQGWGIFESVNSFHATKEQLDALYEERMTAWRKNKDDAVKNNKDTPRKPSYPTVRLGEFLTRLNAVYADMDVCKDGEMPEQEREEKKSLLLEAIRGYCPASVYLMTKNGIQPMWWIQESDIDEKTQQRYVNILKGIVEWSKKRGSLGDKVYDIPRVLRKANYLHQKSEPFLIKKEEGNKHTYTLAQLEDYFRYEEPVYTPQKQELGDIDPSWQALNDIDLKRIVIDLWTDKGHTASFNEQNHLIIDGKVTATFMNRDGKSFIASTSGEFGDLVGNRVTYTAKFLKISNKEAFIYLCKKYNIENKPLTETSTNLTNDPTNTDVILGTDKLKGLNQTERNHELAKILIKHYSVKTFADDTGDKRLIYIFKDGFYQRGINELRKQINHILGKTHRIGAENEILAQVKNISVAERTKPAKEFINLQNGVFNLETNALIKEPDPDKLFFNKLPVTYNPNADCLNIKAFLSEMLEPQFVQIIQEWAGFLVFRDYFLKKGIIFVGDRDTGKTVLLWVLERFIGKENISGAGLQSLMTDRFAKSALCDKYANICDELSARDMRDIGTFKELTGQSLIQTERKFEGVFSFRNHAKLTFACNKIPTPSNDIDDDAYFSRWIVVPFNNFISQEKRDTRLIDKLTTKEELSGFFNFALEGLREIQKNSAFTYTDNVDEIKLQMLLYSGRKPIVAFVNECIEEQKTGFIYNDEMFRIFALWTAREELPSLTDNVFSKQFTQYVTYASSSRMRNPDKKNAKGESIAEKGFRGVRFKKGIRDTLTKEVDEQEEAEILDDLDAYQSTLENSSSQGVEKERGEKPF</sequence>
<dbReference type="InterPro" id="IPR014015">
    <property type="entry name" value="Helicase_SF3_DNA-vir"/>
</dbReference>
<organism evidence="6">
    <name type="scientific">marine sediment metagenome</name>
    <dbReference type="NCBI Taxonomy" id="412755"/>
    <lineage>
        <taxon>unclassified sequences</taxon>
        <taxon>metagenomes</taxon>
        <taxon>ecological metagenomes</taxon>
    </lineage>
</organism>
<feature type="domain" description="SF3 helicase" evidence="5">
    <location>
        <begin position="639"/>
        <end position="796"/>
    </location>
</feature>
<dbReference type="SUPFAM" id="SSF52540">
    <property type="entry name" value="P-loop containing nucleoside triphosphate hydrolases"/>
    <property type="match status" value="1"/>
</dbReference>
<dbReference type="SMART" id="SM00885">
    <property type="entry name" value="D5_N"/>
    <property type="match status" value="1"/>
</dbReference>
<comment type="caution">
    <text evidence="6">The sequence shown here is derived from an EMBL/GenBank/DDBJ whole genome shotgun (WGS) entry which is preliminary data.</text>
</comment>
<dbReference type="PANTHER" id="PTHR35372:SF2">
    <property type="entry name" value="SF3 HELICASE DOMAIN-CONTAINING PROTEIN"/>
    <property type="match status" value="1"/>
</dbReference>
<evidence type="ECO:0000256" key="2">
    <source>
        <dbReference type="ARBA" id="ARBA00022801"/>
    </source>
</evidence>
<protein>
    <recommendedName>
        <fullName evidence="5">SF3 helicase domain-containing protein</fullName>
    </recommendedName>
</protein>
<gene>
    <name evidence="6" type="ORF">LCGC14_1072560</name>
</gene>
<dbReference type="GO" id="GO:0005524">
    <property type="term" value="F:ATP binding"/>
    <property type="evidence" value="ECO:0007669"/>
    <property type="project" value="UniProtKB-KW"/>
</dbReference>
<feature type="compositionally biased region" description="Polar residues" evidence="4">
    <location>
        <begin position="956"/>
        <end position="967"/>
    </location>
</feature>
<keyword evidence="2" id="KW-0378">Hydrolase</keyword>
<dbReference type="InterPro" id="IPR014818">
    <property type="entry name" value="Phage/plasmid_primase_P4_C"/>
</dbReference>
<evidence type="ECO:0000256" key="4">
    <source>
        <dbReference type="SAM" id="MobiDB-lite"/>
    </source>
</evidence>
<dbReference type="Gene3D" id="3.40.50.300">
    <property type="entry name" value="P-loop containing nucleotide triphosphate hydrolases"/>
    <property type="match status" value="1"/>
</dbReference>
<dbReference type="InterPro" id="IPR045455">
    <property type="entry name" value="NrS-1_pol-like_helicase"/>
</dbReference>
<reference evidence="6" key="1">
    <citation type="journal article" date="2015" name="Nature">
        <title>Complex archaea that bridge the gap between prokaryotes and eukaryotes.</title>
        <authorList>
            <person name="Spang A."/>
            <person name="Saw J.H."/>
            <person name="Jorgensen S.L."/>
            <person name="Zaremba-Niedzwiedzka K."/>
            <person name="Martijn J."/>
            <person name="Lind A.E."/>
            <person name="van Eijk R."/>
            <person name="Schleper C."/>
            <person name="Guy L."/>
            <person name="Ettema T.J."/>
        </authorList>
    </citation>
    <scope>NUCLEOTIDE SEQUENCE</scope>
</reference>
<dbReference type="GO" id="GO:0016787">
    <property type="term" value="F:hydrolase activity"/>
    <property type="evidence" value="ECO:0007669"/>
    <property type="project" value="UniProtKB-KW"/>
</dbReference>
<dbReference type="PROSITE" id="PS51206">
    <property type="entry name" value="SF3_HELICASE_1"/>
    <property type="match status" value="1"/>
</dbReference>
<accession>A0A0F9N521</accession>
<dbReference type="InterPro" id="IPR027417">
    <property type="entry name" value="P-loop_NTPase"/>
</dbReference>
<dbReference type="EMBL" id="LAZR01004632">
    <property type="protein sequence ID" value="KKN06897.1"/>
    <property type="molecule type" value="Genomic_DNA"/>
</dbReference>
<name>A0A0F9N521_9ZZZZ</name>
<dbReference type="InterPro" id="IPR051620">
    <property type="entry name" value="ORF904-like_C"/>
</dbReference>
<feature type="region of interest" description="Disordered" evidence="4">
    <location>
        <begin position="952"/>
        <end position="977"/>
    </location>
</feature>
<dbReference type="Pfam" id="PF19263">
    <property type="entry name" value="DUF5906"/>
    <property type="match status" value="1"/>
</dbReference>
<evidence type="ECO:0000256" key="1">
    <source>
        <dbReference type="ARBA" id="ARBA00022741"/>
    </source>
</evidence>
<proteinExistence type="predicted"/>
<dbReference type="InterPro" id="IPR006500">
    <property type="entry name" value="Helicase_put_C_phage/plasmid"/>
</dbReference>
<dbReference type="NCBIfam" id="TIGR01613">
    <property type="entry name" value="primase_Cterm"/>
    <property type="match status" value="1"/>
</dbReference>
<keyword evidence="3" id="KW-0067">ATP-binding</keyword>
<keyword evidence="1" id="KW-0547">Nucleotide-binding</keyword>
<evidence type="ECO:0000313" key="6">
    <source>
        <dbReference type="EMBL" id="KKN06897.1"/>
    </source>
</evidence>
<dbReference type="PANTHER" id="PTHR35372">
    <property type="entry name" value="ATP BINDING PROTEIN-RELATED"/>
    <property type="match status" value="1"/>
</dbReference>
<evidence type="ECO:0000259" key="5">
    <source>
        <dbReference type="PROSITE" id="PS51206"/>
    </source>
</evidence>
<evidence type="ECO:0000256" key="3">
    <source>
        <dbReference type="ARBA" id="ARBA00022840"/>
    </source>
</evidence>
<dbReference type="Pfam" id="PF08706">
    <property type="entry name" value="D5_N"/>
    <property type="match status" value="1"/>
</dbReference>